<dbReference type="PANTHER" id="PTHR34285:SF6">
    <property type="entry name" value="TRANSMEMBRANE PROTEIN"/>
    <property type="match status" value="1"/>
</dbReference>
<dbReference type="PANTHER" id="PTHR34285">
    <property type="entry name" value="OS08G0510800 PROTEIN"/>
    <property type="match status" value="1"/>
</dbReference>
<reference evidence="2 3" key="1">
    <citation type="submission" date="2024-01" db="EMBL/GenBank/DDBJ databases">
        <title>The complete chloroplast genome sequence of Lithospermum erythrorhizon: insights into the phylogenetic relationship among Boraginaceae species and the maternal lineages of purple gromwells.</title>
        <authorList>
            <person name="Okada T."/>
            <person name="Watanabe K."/>
        </authorList>
    </citation>
    <scope>NUCLEOTIDE SEQUENCE [LARGE SCALE GENOMIC DNA]</scope>
</reference>
<feature type="region of interest" description="Disordered" evidence="1">
    <location>
        <begin position="291"/>
        <end position="364"/>
    </location>
</feature>
<evidence type="ECO:0000256" key="1">
    <source>
        <dbReference type="SAM" id="MobiDB-lite"/>
    </source>
</evidence>
<evidence type="ECO:0000313" key="2">
    <source>
        <dbReference type="EMBL" id="GAA0156203.1"/>
    </source>
</evidence>
<gene>
    <name evidence="2" type="ORF">LIER_13748</name>
</gene>
<accession>A0AAV3PY38</accession>
<comment type="caution">
    <text evidence="2">The sequence shown here is derived from an EMBL/GenBank/DDBJ whole genome shotgun (WGS) entry which is preliminary data.</text>
</comment>
<protein>
    <submittedName>
        <fullName evidence="2">Uncharacterized protein</fullName>
    </submittedName>
</protein>
<sequence length="364" mass="39868">MKLSMKLQDNQKQEDQNHQLPFLLKAKIPVTIFNLPFISAFSTTTNHPSDVSLSISTNFTSGPSLKLTYSSTSTTTKSAPLTLALKSGTGLFGSPRNCPLVISANFSFSPQSPYSSPTFSLMLKPQLGSFSLRKMINSNPNGSVNGRNMGKDDGGSFGFVPLDRPFVFKEFLGEESGKDSIFKGVLMMARTELPVEKRFSAYMRWGVRFPESCLDGTMRGMPYLSVNKIGIEKVDEVKEDKVEKTKKGGNLGDDEVLRGMCSWMKRELDGVQRENRMMKLQLEELKMGGKMMSSHSRGYGGGVTEGVGKKASSPVVEVSGGFEQWRNKKNGGEESKKKEVKKNGSSASDVESELQKAIKAASAS</sequence>
<dbReference type="Proteomes" id="UP001454036">
    <property type="component" value="Unassembled WGS sequence"/>
</dbReference>
<dbReference type="AlphaFoldDB" id="A0AAV3PY38"/>
<name>A0AAV3PY38_LITER</name>
<dbReference type="EMBL" id="BAABME010002807">
    <property type="protein sequence ID" value="GAA0156203.1"/>
    <property type="molecule type" value="Genomic_DNA"/>
</dbReference>
<proteinExistence type="predicted"/>
<evidence type="ECO:0000313" key="3">
    <source>
        <dbReference type="Proteomes" id="UP001454036"/>
    </source>
</evidence>
<keyword evidence="3" id="KW-1185">Reference proteome</keyword>
<organism evidence="2 3">
    <name type="scientific">Lithospermum erythrorhizon</name>
    <name type="common">Purple gromwell</name>
    <name type="synonym">Lithospermum officinale var. erythrorhizon</name>
    <dbReference type="NCBI Taxonomy" id="34254"/>
    <lineage>
        <taxon>Eukaryota</taxon>
        <taxon>Viridiplantae</taxon>
        <taxon>Streptophyta</taxon>
        <taxon>Embryophyta</taxon>
        <taxon>Tracheophyta</taxon>
        <taxon>Spermatophyta</taxon>
        <taxon>Magnoliopsida</taxon>
        <taxon>eudicotyledons</taxon>
        <taxon>Gunneridae</taxon>
        <taxon>Pentapetalae</taxon>
        <taxon>asterids</taxon>
        <taxon>lamiids</taxon>
        <taxon>Boraginales</taxon>
        <taxon>Boraginaceae</taxon>
        <taxon>Boraginoideae</taxon>
        <taxon>Lithospermeae</taxon>
        <taxon>Lithospermum</taxon>
    </lineage>
</organism>